<reference evidence="9" key="1">
    <citation type="submission" date="2023-11" db="EMBL/GenBank/DDBJ databases">
        <title>Genome Sequence of Bacillus pseudomycoides stain BUPM19.</title>
        <authorList>
            <person name="Farhat A."/>
        </authorList>
    </citation>
    <scope>NUCLEOTIDE SEQUENCE [LARGE SCALE GENOMIC DNA]</scope>
    <source>
        <strain evidence="9">BUPM19</strain>
    </source>
</reference>
<dbReference type="InterPro" id="IPR029044">
    <property type="entry name" value="Nucleotide-diphossugar_trans"/>
</dbReference>
<dbReference type="InterPro" id="IPR043149">
    <property type="entry name" value="TagF_N"/>
</dbReference>
<dbReference type="RefSeq" id="WP_374217309.1">
    <property type="nucleotide sequence ID" value="NZ_JAXOVW010000011.1"/>
</dbReference>
<comment type="caution">
    <text evidence="8">The sequence shown here is derived from an EMBL/GenBank/DDBJ whole genome shotgun (WGS) entry which is preliminary data.</text>
</comment>
<keyword evidence="9" id="KW-1185">Reference proteome</keyword>
<evidence type="ECO:0000256" key="4">
    <source>
        <dbReference type="ARBA" id="ARBA00022679"/>
    </source>
</evidence>
<dbReference type="EMBL" id="JAXOVW010000011">
    <property type="protein sequence ID" value="MDZ5607030.1"/>
    <property type="molecule type" value="Genomic_DNA"/>
</dbReference>
<dbReference type="Pfam" id="PF00535">
    <property type="entry name" value="Glycos_transf_2"/>
    <property type="match status" value="1"/>
</dbReference>
<keyword evidence="3" id="KW-1003">Cell membrane</keyword>
<dbReference type="CDD" id="cd00761">
    <property type="entry name" value="Glyco_tranf_GTA_type"/>
    <property type="match status" value="1"/>
</dbReference>
<accession>A0ABU5JUC8</accession>
<dbReference type="InterPro" id="IPR043148">
    <property type="entry name" value="TagF_C"/>
</dbReference>
<dbReference type="PANTHER" id="PTHR37316">
    <property type="entry name" value="TEICHOIC ACID GLYCEROL-PHOSPHATE PRIMASE"/>
    <property type="match status" value="1"/>
</dbReference>
<evidence type="ECO:0000256" key="6">
    <source>
        <dbReference type="ARBA" id="ARBA00023136"/>
    </source>
</evidence>
<comment type="subcellular location">
    <subcellularLocation>
        <location evidence="1">Cell membrane</location>
        <topology evidence="1">Peripheral membrane protein</topology>
    </subcellularLocation>
</comment>
<dbReference type="Gene3D" id="3.40.50.12580">
    <property type="match status" value="1"/>
</dbReference>
<dbReference type="InterPro" id="IPR001173">
    <property type="entry name" value="Glyco_trans_2-like"/>
</dbReference>
<dbReference type="SUPFAM" id="SSF53756">
    <property type="entry name" value="UDP-Glycosyltransferase/glycogen phosphorylase"/>
    <property type="match status" value="1"/>
</dbReference>
<evidence type="ECO:0000313" key="8">
    <source>
        <dbReference type="EMBL" id="MDZ5607030.1"/>
    </source>
</evidence>
<evidence type="ECO:0000256" key="1">
    <source>
        <dbReference type="ARBA" id="ARBA00004202"/>
    </source>
</evidence>
<evidence type="ECO:0000259" key="7">
    <source>
        <dbReference type="Pfam" id="PF00535"/>
    </source>
</evidence>
<evidence type="ECO:0000256" key="2">
    <source>
        <dbReference type="ARBA" id="ARBA00010488"/>
    </source>
</evidence>
<evidence type="ECO:0000256" key="3">
    <source>
        <dbReference type="ARBA" id="ARBA00022475"/>
    </source>
</evidence>
<dbReference type="InterPro" id="IPR051612">
    <property type="entry name" value="Teichoic_Acid_Biosynth"/>
</dbReference>
<evidence type="ECO:0000313" key="9">
    <source>
        <dbReference type="Proteomes" id="UP001291930"/>
    </source>
</evidence>
<dbReference type="SUPFAM" id="SSF53448">
    <property type="entry name" value="Nucleotide-diphospho-sugar transferases"/>
    <property type="match status" value="1"/>
</dbReference>
<sequence>MSLQENIKLIRRLERMEWKEHVLCVQGHMYISGTELKEKTKLEAMLANPENGKFVFVPIQAQERKDVSFSYGNNKNYDWSGYEIQIDFNNPKILELGVGKLEVWIKLDINGDSEVFKVGGPVKGKSARTHFNVTSLYRVFPKYNKKWDLSLEVDILTSVVQEVKLEGDSLHLYGWTTQTIESTNVGLNEWDLGLCHKYSMKKWDGLETSKELEYIFKSKKIKGFMASIDLSEIENAGNECTWSGYFYVNGERLPLTYAGSSTYLSFIRKDAEIAISKNPAANIQFQYNKISPLMKVASWQNNKLKLKLQIHKNYAAEFESVQEKILILKHKKYRKEYEFQLSEDVKNKEVYILNATIPVTDEHNGIPLNVGEWEAHVLIRGMKNKEEVQSKRIVKYDMDNTNSIKQELVGLVFEVSQDHEHNFIFKVAHVKKNLINPKISVIVPVYNVQEYLEECFDSLVNQTMKEIEVIMVDDGSLDNSAEIMDAYDKKYNNFIPVYKKNGGLGHARNYGVSYATGDFIIFMDSDDYVTKDAYKKMYDTVLKSGSDIVIGNVKRFNSTREYASGLHTKVFKETIIGTHITKNPELMYDTTAWNKLFKRDFWEQHQFKFPEGILYEDIPVTIPAHFLSTSTDVLEDVVYYWRARDGVSKSITQQRNQLKNFTDRMAVLEMGDRFFEESSIDKEYKIEKDYKSLSLDILLYLNQLDDVDEEYLKVFMPMVIKYLENIEPEALERLSAIDRLKYYLVKNNDIAKLLQVLEFQKTKMKFSKVQKEGDRYFGNYPFKETLPAALFDVTNELKIVRKAELAKWNGLNLQLSGYAYIEKLDVKDKNSVNVKACILNPITNKQVELPIQLLKRPDVTHKRGIEVDEKKPLKRLYNYNWSGYEIDIDFGRKDIVDLGEGRLEIWVTITVGSVTRKFRIGGPIAGSKPRPAFKATSSQRVFVRYNKAWDLFLQVDYLKAALSKVTMVDNKFLLEGWTLYPLSQSRFMFAEWDRNIKKNYAIEQTENSSDILDIIKIHGEESVQSFRIQVNVEDLKKDNKAMEWAGYLSVDKQRYPITVLDNALENISYISDRLEVKLSTNPAGNLQVNYKNIAPALKELSWEKDGLNISIKIHQNYWNNSGTIQSKQIVLQSRENGKTAKFNITETLIDGGYLLVTSSMKFIDASNIVSIDVGTWDMYLETEAVVNNQHKTTKKRIRVSDLSSKSFTKHVVSKIKFIPYCTREGNLSIKTVLEWDWIERGPRRQEVIQKWLYPMFRKLPMNKKTVVFQSYWGKSYSCNPRALYEYMQEHYPDYNYVWFFNNENTPVAGNAKRVRINSWKYYYYLARAKYFINNANFPDFYEKKQGAIEIQTLHGTPLKTMGLDVPGETDTEEKRSKFLRRCGRWDYLLSPSRYVTDISRRCFDFKEEILEYGFPRNDLLKKKDNQSQVNAIKQKCGLPLDKKIIMYAPTWRVKKGFNLELDLEKLQKSLGEEYIVVLRMHYFVAKSINIDAYKGFAYNLSSYDDIQELYLISDILITDYSSVMFDYANMNRPILFFTYDLELYRDNLRGLYIDFEKEAPGPLLRTTDEIVESIENIGRYETKNAKKFKAFRKKYCHFDNGEASKRVIETMLEVDIKKSKTRAKNKANFVTRLLNIFR</sequence>
<gene>
    <name evidence="8" type="ORF">U2I54_07955</name>
</gene>
<comment type="similarity">
    <text evidence="2">Belongs to the CDP-glycerol glycerophosphotransferase family.</text>
</comment>
<dbReference type="PANTHER" id="PTHR37316:SF3">
    <property type="entry name" value="TEICHOIC ACID GLYCEROL-PHOSPHATE TRANSFERASE"/>
    <property type="match status" value="1"/>
</dbReference>
<dbReference type="InterPro" id="IPR007554">
    <property type="entry name" value="Glycerophosphate_synth"/>
</dbReference>
<keyword evidence="4" id="KW-0808">Transferase</keyword>
<proteinExistence type="inferred from homology"/>
<protein>
    <submittedName>
        <fullName evidence="8">Bifunctional glycosyltransferase family 2 protein/CDP-glycerol:glycerophosphate glycerophosphotransferase</fullName>
    </submittedName>
</protein>
<keyword evidence="5" id="KW-0777">Teichoic acid biosynthesis</keyword>
<evidence type="ECO:0000256" key="5">
    <source>
        <dbReference type="ARBA" id="ARBA00022944"/>
    </source>
</evidence>
<dbReference type="Pfam" id="PF04464">
    <property type="entry name" value="Glyphos_transf"/>
    <property type="match status" value="1"/>
</dbReference>
<dbReference type="Proteomes" id="UP001291930">
    <property type="component" value="Unassembled WGS sequence"/>
</dbReference>
<keyword evidence="6" id="KW-0472">Membrane</keyword>
<dbReference type="Gene3D" id="3.90.550.10">
    <property type="entry name" value="Spore Coat Polysaccharide Biosynthesis Protein SpsA, Chain A"/>
    <property type="match status" value="1"/>
</dbReference>
<feature type="domain" description="Glycosyltransferase 2-like" evidence="7">
    <location>
        <begin position="440"/>
        <end position="566"/>
    </location>
</feature>
<organism evidence="8 9">
    <name type="scientific">Bacillus bingmayongensis</name>
    <dbReference type="NCBI Taxonomy" id="1150157"/>
    <lineage>
        <taxon>Bacteria</taxon>
        <taxon>Bacillati</taxon>
        <taxon>Bacillota</taxon>
        <taxon>Bacilli</taxon>
        <taxon>Bacillales</taxon>
        <taxon>Bacillaceae</taxon>
        <taxon>Bacillus</taxon>
    </lineage>
</organism>
<name>A0ABU5JUC8_9BACI</name>
<dbReference type="Gene3D" id="3.40.50.11820">
    <property type="match status" value="1"/>
</dbReference>